<feature type="transmembrane region" description="Helical" evidence="1">
    <location>
        <begin position="7"/>
        <end position="29"/>
    </location>
</feature>
<sequence>MSTFKTFLLLFFLFYFYYFLFIFCFGGANCSYTQSFIYIFITFTSLLFIFKDNYFLFGRRRFQSNEEEKSVADAARANKGRRSTPEGIVFSRSRSPIFLSRIHTSAPQLVTKSNAVDTTGTGDLNGGGESASLTRYAAVLRTA</sequence>
<dbReference type="EMBL" id="GACK01008063">
    <property type="protein sequence ID" value="JAA56971.1"/>
    <property type="molecule type" value="mRNA"/>
</dbReference>
<accession>L7LY10</accession>
<name>L7LY10_RHIPC</name>
<protein>
    <submittedName>
        <fullName evidence="2">Uncharacterized protein</fullName>
    </submittedName>
</protein>
<keyword evidence="1" id="KW-1133">Transmembrane helix</keyword>
<evidence type="ECO:0000256" key="1">
    <source>
        <dbReference type="SAM" id="Phobius"/>
    </source>
</evidence>
<dbReference type="AlphaFoldDB" id="L7LY10"/>
<keyword evidence="1" id="KW-0472">Membrane</keyword>
<keyword evidence="1" id="KW-0812">Transmembrane</keyword>
<organism evidence="2">
    <name type="scientific">Rhipicephalus pulchellus</name>
    <name type="common">Yellow backed tick</name>
    <name type="synonym">Dermacentor pulchellus</name>
    <dbReference type="NCBI Taxonomy" id="72859"/>
    <lineage>
        <taxon>Eukaryota</taxon>
        <taxon>Metazoa</taxon>
        <taxon>Ecdysozoa</taxon>
        <taxon>Arthropoda</taxon>
        <taxon>Chelicerata</taxon>
        <taxon>Arachnida</taxon>
        <taxon>Acari</taxon>
        <taxon>Parasitiformes</taxon>
        <taxon>Ixodida</taxon>
        <taxon>Ixodoidea</taxon>
        <taxon>Ixodidae</taxon>
        <taxon>Rhipicephalinae</taxon>
        <taxon>Rhipicephalus</taxon>
        <taxon>Rhipicephalus</taxon>
    </lineage>
</organism>
<evidence type="ECO:0000313" key="2">
    <source>
        <dbReference type="EMBL" id="JAA56971.1"/>
    </source>
</evidence>
<reference evidence="2" key="2">
    <citation type="journal article" date="2015" name="J. Proteomics">
        <title>Sexual differences in the sialomes of the zebra tick, Rhipicephalus pulchellus.</title>
        <authorList>
            <person name="Tan A.W."/>
            <person name="Francischetti I.M."/>
            <person name="Slovak M."/>
            <person name="Kini R.M."/>
            <person name="Ribeiro J.M."/>
        </authorList>
    </citation>
    <scope>NUCLEOTIDE SEQUENCE</scope>
    <source>
        <tissue evidence="2">Salivary gland</tissue>
    </source>
</reference>
<feature type="transmembrane region" description="Helical" evidence="1">
    <location>
        <begin position="35"/>
        <end position="57"/>
    </location>
</feature>
<reference evidence="2" key="1">
    <citation type="submission" date="2012-11" db="EMBL/GenBank/DDBJ databases">
        <authorList>
            <person name="Lucero-Rivera Y.E."/>
            <person name="Tovar-Ramirez D."/>
        </authorList>
    </citation>
    <scope>NUCLEOTIDE SEQUENCE</scope>
    <source>
        <tissue evidence="2">Salivary gland</tissue>
    </source>
</reference>
<proteinExistence type="evidence at transcript level"/>